<comment type="caution">
    <text evidence="2">The sequence shown here is derived from an EMBL/GenBank/DDBJ whole genome shotgun (WGS) entry which is preliminary data.</text>
</comment>
<evidence type="ECO:0000313" key="3">
    <source>
        <dbReference type="Proteomes" id="UP001175227"/>
    </source>
</evidence>
<dbReference type="Proteomes" id="UP001175227">
    <property type="component" value="Unassembled WGS sequence"/>
</dbReference>
<feature type="transmembrane region" description="Helical" evidence="1">
    <location>
        <begin position="12"/>
        <end position="35"/>
    </location>
</feature>
<evidence type="ECO:0000256" key="1">
    <source>
        <dbReference type="SAM" id="Phobius"/>
    </source>
</evidence>
<organism evidence="2 3">
    <name type="scientific">Armillaria novae-zelandiae</name>
    <dbReference type="NCBI Taxonomy" id="153914"/>
    <lineage>
        <taxon>Eukaryota</taxon>
        <taxon>Fungi</taxon>
        <taxon>Dikarya</taxon>
        <taxon>Basidiomycota</taxon>
        <taxon>Agaricomycotina</taxon>
        <taxon>Agaricomycetes</taxon>
        <taxon>Agaricomycetidae</taxon>
        <taxon>Agaricales</taxon>
        <taxon>Marasmiineae</taxon>
        <taxon>Physalacriaceae</taxon>
        <taxon>Armillaria</taxon>
    </lineage>
</organism>
<evidence type="ECO:0000313" key="2">
    <source>
        <dbReference type="EMBL" id="KAK0484758.1"/>
    </source>
</evidence>
<sequence>MSTSDPPLYIRMLACLISIAGYTTSLLSVLIVQIFPPCNADYPVYYSGQPSHHLERRFSHPTFLPPSDSKQDINAVLGPQKANPYSDMPKFTDPFEARRNLVAFPVRSVTLPHFIPRCPSPQSVKVEARAVLIPGEGAKGIHVLPQSTPCVSSRAKTLLGTKNPLHMVFYKRW</sequence>
<keyword evidence="1" id="KW-1133">Transmembrane helix</keyword>
<reference evidence="2" key="1">
    <citation type="submission" date="2023-06" db="EMBL/GenBank/DDBJ databases">
        <authorList>
            <consortium name="Lawrence Berkeley National Laboratory"/>
            <person name="Ahrendt S."/>
            <person name="Sahu N."/>
            <person name="Indic B."/>
            <person name="Wong-Bajracharya J."/>
            <person name="Merenyi Z."/>
            <person name="Ke H.-M."/>
            <person name="Monk M."/>
            <person name="Kocsube S."/>
            <person name="Drula E."/>
            <person name="Lipzen A."/>
            <person name="Balint B."/>
            <person name="Henrissat B."/>
            <person name="Andreopoulos B."/>
            <person name="Martin F.M."/>
            <person name="Harder C.B."/>
            <person name="Rigling D."/>
            <person name="Ford K.L."/>
            <person name="Foster G.D."/>
            <person name="Pangilinan J."/>
            <person name="Papanicolaou A."/>
            <person name="Barry K."/>
            <person name="LaButti K."/>
            <person name="Viragh M."/>
            <person name="Koriabine M."/>
            <person name="Yan M."/>
            <person name="Riley R."/>
            <person name="Champramary S."/>
            <person name="Plett K.L."/>
            <person name="Tsai I.J."/>
            <person name="Slot J."/>
            <person name="Sipos G."/>
            <person name="Plett J."/>
            <person name="Nagy L.G."/>
            <person name="Grigoriev I.V."/>
        </authorList>
    </citation>
    <scope>NUCLEOTIDE SEQUENCE</scope>
    <source>
        <strain evidence="2">ICMP 16352</strain>
    </source>
</reference>
<keyword evidence="1" id="KW-0472">Membrane</keyword>
<protein>
    <submittedName>
        <fullName evidence="2">Uncharacterized protein</fullName>
    </submittedName>
</protein>
<accession>A0AA39PI82</accession>
<keyword evidence="1" id="KW-0812">Transmembrane</keyword>
<gene>
    <name evidence="2" type="ORF">IW261DRAFT_855414</name>
</gene>
<proteinExistence type="predicted"/>
<dbReference type="EMBL" id="JAUEPR010000005">
    <property type="protein sequence ID" value="KAK0484758.1"/>
    <property type="molecule type" value="Genomic_DNA"/>
</dbReference>
<name>A0AA39PI82_9AGAR</name>
<dbReference type="AlphaFoldDB" id="A0AA39PI82"/>
<keyword evidence="3" id="KW-1185">Reference proteome</keyword>